<reference evidence="1 2" key="1">
    <citation type="submission" date="2014-09" db="EMBL/GenBank/DDBJ databases">
        <title>Sporocytophaga myxococcoides PG-01 genome sequencing.</title>
        <authorList>
            <person name="Liu L."/>
            <person name="Gao P.J."/>
            <person name="Chen G.J."/>
            <person name="Wang L.S."/>
        </authorList>
    </citation>
    <scope>NUCLEOTIDE SEQUENCE [LARGE SCALE GENOMIC DNA]</scope>
    <source>
        <strain evidence="1 2">PG-01</strain>
    </source>
</reference>
<dbReference type="eggNOG" id="COG4772">
    <property type="taxonomic scope" value="Bacteria"/>
</dbReference>
<sequence length="297" mass="33503">MLNPAYTGNYTGDYKAIINYRSQWAQVNSAIKTSVFSIEKNLTKFNKGFAAGLIINKDYVSSYHLNTNRFYLSGSYTTEIKKNIIRVGLQAGGLYRSINYSDQTFPDQWDYNSGNFDKSIESGEPNTNNTKAFADVNAGIAYIRKFGNKKISAGYSTFHINRPKYGFINNDERLAMRHVGNAALTFYMKNGFSVVPNFLYMRSAKATDFIIATNGYKKINSELILMLGAGFRGSTNSDAFLAIFGLQYKRFEFGFSTDFNISELSKETKNKNAFEFSLTYTTPSRFGGKATIPCDRY</sequence>
<evidence type="ECO:0000313" key="1">
    <source>
        <dbReference type="EMBL" id="GAL84709.1"/>
    </source>
</evidence>
<dbReference type="STRING" id="153721.MYP_1937"/>
<dbReference type="EMBL" id="BBLT01000003">
    <property type="protein sequence ID" value="GAL84709.1"/>
    <property type="molecule type" value="Genomic_DNA"/>
</dbReference>
<dbReference type="InterPro" id="IPR019861">
    <property type="entry name" value="PorP/SprF_Bacteroidetes"/>
</dbReference>
<name>A0A098LE35_9BACT</name>
<dbReference type="NCBIfam" id="TIGR03519">
    <property type="entry name" value="T9SS_PorP_fam"/>
    <property type="match status" value="1"/>
</dbReference>
<evidence type="ECO:0008006" key="3">
    <source>
        <dbReference type="Google" id="ProtNLM"/>
    </source>
</evidence>
<dbReference type="Proteomes" id="UP000030185">
    <property type="component" value="Unassembled WGS sequence"/>
</dbReference>
<dbReference type="AlphaFoldDB" id="A0A098LE35"/>
<keyword evidence="2" id="KW-1185">Reference proteome</keyword>
<organism evidence="1 2">
    <name type="scientific">Sporocytophaga myxococcoides</name>
    <dbReference type="NCBI Taxonomy" id="153721"/>
    <lineage>
        <taxon>Bacteria</taxon>
        <taxon>Pseudomonadati</taxon>
        <taxon>Bacteroidota</taxon>
        <taxon>Cytophagia</taxon>
        <taxon>Cytophagales</taxon>
        <taxon>Cytophagaceae</taxon>
        <taxon>Sporocytophaga</taxon>
    </lineage>
</organism>
<evidence type="ECO:0000313" key="2">
    <source>
        <dbReference type="Proteomes" id="UP000030185"/>
    </source>
</evidence>
<gene>
    <name evidence="1" type="ORF">MYP_1937</name>
</gene>
<dbReference type="Pfam" id="PF11751">
    <property type="entry name" value="PorP_SprF"/>
    <property type="match status" value="1"/>
</dbReference>
<protein>
    <recommendedName>
        <fullName evidence="3">Type IX secretion system membrane protein PorP/SprF</fullName>
    </recommendedName>
</protein>
<proteinExistence type="predicted"/>
<comment type="caution">
    <text evidence="1">The sequence shown here is derived from an EMBL/GenBank/DDBJ whole genome shotgun (WGS) entry which is preliminary data.</text>
</comment>
<accession>A0A098LE35</accession>